<name>A0ABW8W1R5_9PSED</name>
<dbReference type="RefSeq" id="WP_407801519.1">
    <property type="nucleotide sequence ID" value="NZ_JBJNUX010000013.1"/>
</dbReference>
<dbReference type="EMBL" id="JBJNUY010000002">
    <property type="protein sequence ID" value="MFL8998522.1"/>
    <property type="molecule type" value="Genomic_DNA"/>
</dbReference>
<dbReference type="SUPFAM" id="SSF56349">
    <property type="entry name" value="DNA breaking-rejoining enzymes"/>
    <property type="match status" value="1"/>
</dbReference>
<gene>
    <name evidence="5" type="ORF">ACJ8NA_07605</name>
</gene>
<keyword evidence="6" id="KW-1185">Reference proteome</keyword>
<dbReference type="InterPro" id="IPR004107">
    <property type="entry name" value="Integrase_SAM-like_N"/>
</dbReference>
<evidence type="ECO:0000313" key="6">
    <source>
        <dbReference type="Proteomes" id="UP001628646"/>
    </source>
</evidence>
<evidence type="ECO:0000259" key="4">
    <source>
        <dbReference type="PROSITE" id="PS51900"/>
    </source>
</evidence>
<dbReference type="InterPro" id="IPR044068">
    <property type="entry name" value="CB"/>
</dbReference>
<organism evidence="5 6">
    <name type="scientific">Pseudomonas azerbaijanorientalis</name>
    <dbReference type="NCBI Taxonomy" id="2842350"/>
    <lineage>
        <taxon>Bacteria</taxon>
        <taxon>Pseudomonadati</taxon>
        <taxon>Pseudomonadota</taxon>
        <taxon>Gammaproteobacteria</taxon>
        <taxon>Pseudomonadales</taxon>
        <taxon>Pseudomonadaceae</taxon>
        <taxon>Pseudomonas</taxon>
    </lineage>
</organism>
<dbReference type="Proteomes" id="UP001628646">
    <property type="component" value="Unassembled WGS sequence"/>
</dbReference>
<evidence type="ECO:0000313" key="5">
    <source>
        <dbReference type="EMBL" id="MFL8998522.1"/>
    </source>
</evidence>
<evidence type="ECO:0000256" key="2">
    <source>
        <dbReference type="ARBA" id="ARBA00023125"/>
    </source>
</evidence>
<keyword evidence="2 3" id="KW-0238">DNA-binding</keyword>
<dbReference type="GO" id="GO:0003677">
    <property type="term" value="F:DNA binding"/>
    <property type="evidence" value="ECO:0007669"/>
    <property type="project" value="UniProtKB-KW"/>
</dbReference>
<accession>A0ABW8W1R5</accession>
<dbReference type="InterPro" id="IPR011010">
    <property type="entry name" value="DNA_brk_join_enz"/>
</dbReference>
<dbReference type="InterPro" id="IPR022000">
    <property type="entry name" value="Min27-like_integrase_DNA_bind"/>
</dbReference>
<reference evidence="5 6" key="1">
    <citation type="submission" date="2024-12" db="EMBL/GenBank/DDBJ databases">
        <title>Pseudomonas species isolated from Lotus nodules promote plant growth.</title>
        <authorList>
            <person name="Yu Y.-H."/>
            <person name="Kurtenbach J."/>
            <person name="Crosbie D."/>
            <person name="Brachmann A."/>
            <person name="Marin M."/>
        </authorList>
    </citation>
    <scope>NUCLEOTIDE SEQUENCE [LARGE SCALE GENOMIC DNA]</scope>
    <source>
        <strain evidence="5 6">PLb11B</strain>
    </source>
</reference>
<comment type="caution">
    <text evidence="5">The sequence shown here is derived from an EMBL/GenBank/DDBJ whole genome shotgun (WGS) entry which is preliminary data.</text>
</comment>
<sequence>MGRDGGGVRAASASSIEITFQYQGVRCRERIALKPTAANLKKAEQHKTAIEYSIANGTFDYAATFPKSKRADAFKRTDARQTIGDYLTEWLERKTPTLKSSTVAFYETTIRATLKPMFGDLPLNELSKKIIREKMSTYKVVNKTLMNVQSCFRSALNDAVEDEILESNPLSGWAYKNREQLKEEDDVDPFNREEQLAILAAARGDT</sequence>
<dbReference type="Pfam" id="PF14659">
    <property type="entry name" value="Phage_int_SAM_3"/>
    <property type="match status" value="1"/>
</dbReference>
<dbReference type="Pfam" id="PF12167">
    <property type="entry name" value="Arm-DNA-bind_2"/>
    <property type="match status" value="1"/>
</dbReference>
<dbReference type="Gene3D" id="1.10.150.130">
    <property type="match status" value="1"/>
</dbReference>
<evidence type="ECO:0000256" key="3">
    <source>
        <dbReference type="PROSITE-ProRule" id="PRU01248"/>
    </source>
</evidence>
<keyword evidence="1" id="KW-0229">DNA integration</keyword>
<feature type="domain" description="Core-binding (CB)" evidence="4">
    <location>
        <begin position="81"/>
        <end position="160"/>
    </location>
</feature>
<evidence type="ECO:0000256" key="1">
    <source>
        <dbReference type="ARBA" id="ARBA00022908"/>
    </source>
</evidence>
<protein>
    <submittedName>
        <fullName evidence="5">Arm DNA-binding domain-containing protein</fullName>
    </submittedName>
</protein>
<dbReference type="PROSITE" id="PS51900">
    <property type="entry name" value="CB"/>
    <property type="match status" value="1"/>
</dbReference>
<proteinExistence type="predicted"/>
<dbReference type="InterPro" id="IPR010998">
    <property type="entry name" value="Integrase_recombinase_N"/>
</dbReference>